<keyword evidence="4 6" id="KW-1133">Transmembrane helix</keyword>
<protein>
    <recommendedName>
        <fullName evidence="7">EamA domain-containing protein</fullName>
    </recommendedName>
</protein>
<evidence type="ECO:0000313" key="8">
    <source>
        <dbReference type="EMBL" id="EAU46620.1"/>
    </source>
</evidence>
<feature type="transmembrane region" description="Helical" evidence="6">
    <location>
        <begin position="260"/>
        <end position="277"/>
    </location>
</feature>
<accession>Q0FQR2</accession>
<dbReference type="InterPro" id="IPR037185">
    <property type="entry name" value="EmrE-like"/>
</dbReference>
<evidence type="ECO:0000313" key="9">
    <source>
        <dbReference type="Proteomes" id="UP000006230"/>
    </source>
</evidence>
<feature type="transmembrane region" description="Helical" evidence="6">
    <location>
        <begin position="111"/>
        <end position="129"/>
    </location>
</feature>
<feature type="transmembrane region" description="Helical" evidence="6">
    <location>
        <begin position="135"/>
        <end position="154"/>
    </location>
</feature>
<dbReference type="Pfam" id="PF00892">
    <property type="entry name" value="EamA"/>
    <property type="match status" value="2"/>
</dbReference>
<evidence type="ECO:0000256" key="3">
    <source>
        <dbReference type="ARBA" id="ARBA00022692"/>
    </source>
</evidence>
<evidence type="ECO:0000256" key="4">
    <source>
        <dbReference type="ARBA" id="ARBA00022989"/>
    </source>
</evidence>
<organism evidence="8 9">
    <name type="scientific">Salipiger bermudensis (strain DSM 26914 / JCM 13377 / KCTC 12554 / HTCC2601)</name>
    <name type="common">Pelagibaca bermudensis</name>
    <dbReference type="NCBI Taxonomy" id="314265"/>
    <lineage>
        <taxon>Bacteria</taxon>
        <taxon>Pseudomonadati</taxon>
        <taxon>Pseudomonadota</taxon>
        <taxon>Alphaproteobacteria</taxon>
        <taxon>Rhodobacterales</taxon>
        <taxon>Roseobacteraceae</taxon>
        <taxon>Salipiger</taxon>
    </lineage>
</organism>
<feature type="transmembrane region" description="Helical" evidence="6">
    <location>
        <begin position="29"/>
        <end position="47"/>
    </location>
</feature>
<keyword evidence="3 6" id="KW-0812">Transmembrane</keyword>
<dbReference type="EMBL" id="AATQ01000013">
    <property type="protein sequence ID" value="EAU46620.1"/>
    <property type="molecule type" value="Genomic_DNA"/>
</dbReference>
<feature type="domain" description="EamA" evidence="7">
    <location>
        <begin position="3"/>
        <end position="128"/>
    </location>
</feature>
<dbReference type="GO" id="GO:0016020">
    <property type="term" value="C:membrane"/>
    <property type="evidence" value="ECO:0007669"/>
    <property type="project" value="UniProtKB-SubCell"/>
</dbReference>
<evidence type="ECO:0000256" key="5">
    <source>
        <dbReference type="ARBA" id="ARBA00023136"/>
    </source>
</evidence>
<evidence type="ECO:0000256" key="1">
    <source>
        <dbReference type="ARBA" id="ARBA00004141"/>
    </source>
</evidence>
<dbReference type="SUPFAM" id="SSF103481">
    <property type="entry name" value="Multidrug resistance efflux transporter EmrE"/>
    <property type="match status" value="2"/>
</dbReference>
<dbReference type="HOGENOM" id="CLU_032828_2_2_5"/>
<keyword evidence="9" id="KW-1185">Reference proteome</keyword>
<keyword evidence="5 6" id="KW-0472">Membrane</keyword>
<dbReference type="InterPro" id="IPR000620">
    <property type="entry name" value="EamA_dom"/>
</dbReference>
<feature type="transmembrane region" description="Helical" evidence="6">
    <location>
        <begin position="59"/>
        <end position="80"/>
    </location>
</feature>
<evidence type="ECO:0000256" key="6">
    <source>
        <dbReference type="SAM" id="Phobius"/>
    </source>
</evidence>
<name>Q0FQR2_SALBH</name>
<feature type="domain" description="EamA" evidence="7">
    <location>
        <begin position="139"/>
        <end position="275"/>
    </location>
</feature>
<sequence>MLGFCIIAPLADAVAKLIADKVPLAELVFFRFAVQAALLVPLMLLTGRSFRLRRRVAGIVFLRTLMHILGIGMMVTALRYLPLADAIAIAFVMPFMLLILGHYFMGEEVGWRRLVACAIGFIGTLLVVQPAFSDVGWPALLPLGVALNFSLFMITTRQISRDIDAVSLQAISGLMAMVVIAPMMLLLPAGRIPEIQWVSVSLETWSLLLSIGLLGTVAHLLMTWSLRYAPGATLAPMQYLEMPFATLFGFMIFQELPNPVATLGICIIMSAGLFILARERAIHRAQKAAPAPVPEGVTPAE</sequence>
<gene>
    <name evidence="8" type="ORF">R2601_19210</name>
</gene>
<dbReference type="PANTHER" id="PTHR22911:SF6">
    <property type="entry name" value="SOLUTE CARRIER FAMILY 35 MEMBER G1"/>
    <property type="match status" value="1"/>
</dbReference>
<proteinExistence type="inferred from homology"/>
<dbReference type="STRING" id="314265.R2601_19210"/>
<comment type="subcellular location">
    <subcellularLocation>
        <location evidence="1">Membrane</location>
        <topology evidence="1">Multi-pass membrane protein</topology>
    </subcellularLocation>
</comment>
<dbReference type="AlphaFoldDB" id="Q0FQR2"/>
<evidence type="ECO:0000259" key="7">
    <source>
        <dbReference type="Pfam" id="PF00892"/>
    </source>
</evidence>
<dbReference type="eggNOG" id="COG0697">
    <property type="taxonomic scope" value="Bacteria"/>
</dbReference>
<comment type="similarity">
    <text evidence="2">Belongs to the drug/metabolite transporter (DMT) superfamily. 10 TMS drug/metabolite exporter (DME) (TC 2.A.7.3) family.</text>
</comment>
<reference evidence="8 9" key="1">
    <citation type="journal article" date="2010" name="J. Bacteriol.">
        <title>Genome sequences of Pelagibaca bermudensis HTCC2601T and Maritimibacter alkaliphilus HTCC2654T, the type strains of two marine Roseobacter genera.</title>
        <authorList>
            <person name="Thrash J.C."/>
            <person name="Cho J.C."/>
            <person name="Ferriera S."/>
            <person name="Johnson J."/>
            <person name="Vergin K.L."/>
            <person name="Giovannoni S.J."/>
        </authorList>
    </citation>
    <scope>NUCLEOTIDE SEQUENCE [LARGE SCALE GENOMIC DNA]</scope>
    <source>
        <strain evidence="9">DSM 26914 / JCM 13377 / KCTC 12554 / HTCC2601</strain>
    </source>
</reference>
<dbReference type="PANTHER" id="PTHR22911">
    <property type="entry name" value="ACYL-MALONYL CONDENSING ENZYME-RELATED"/>
    <property type="match status" value="1"/>
</dbReference>
<feature type="transmembrane region" description="Helical" evidence="6">
    <location>
        <begin position="86"/>
        <end position="104"/>
    </location>
</feature>
<dbReference type="Proteomes" id="UP000006230">
    <property type="component" value="Unassembled WGS sequence"/>
</dbReference>
<feature type="transmembrane region" description="Helical" evidence="6">
    <location>
        <begin position="166"/>
        <end position="187"/>
    </location>
</feature>
<feature type="transmembrane region" description="Helical" evidence="6">
    <location>
        <begin position="207"/>
        <end position="226"/>
    </location>
</feature>
<comment type="caution">
    <text evidence="8">The sequence shown here is derived from an EMBL/GenBank/DDBJ whole genome shotgun (WGS) entry which is preliminary data.</text>
</comment>
<evidence type="ECO:0000256" key="2">
    <source>
        <dbReference type="ARBA" id="ARBA00009853"/>
    </source>
</evidence>
<feature type="transmembrane region" description="Helical" evidence="6">
    <location>
        <begin position="238"/>
        <end position="254"/>
    </location>
</feature>